<dbReference type="RefSeq" id="WP_369205369.1">
    <property type="nucleotide sequence ID" value="NZ_JBFNXQ010000021.1"/>
</dbReference>
<feature type="domain" description="Transposase IS110-like N-terminal" evidence="1">
    <location>
        <begin position="9"/>
        <end position="156"/>
    </location>
</feature>
<accession>A0ABV3XD53</accession>
<dbReference type="Pfam" id="PF01548">
    <property type="entry name" value="DEDD_Tnp_IS110"/>
    <property type="match status" value="1"/>
</dbReference>
<dbReference type="InterPro" id="IPR003346">
    <property type="entry name" value="Transposase_20"/>
</dbReference>
<evidence type="ECO:0000259" key="2">
    <source>
        <dbReference type="Pfam" id="PF02371"/>
    </source>
</evidence>
<proteinExistence type="predicted"/>
<dbReference type="Pfam" id="PF02371">
    <property type="entry name" value="Transposase_20"/>
    <property type="match status" value="1"/>
</dbReference>
<evidence type="ECO:0000259" key="1">
    <source>
        <dbReference type="Pfam" id="PF01548"/>
    </source>
</evidence>
<name>A0ABV3XD53_9ACTN</name>
<protein>
    <submittedName>
        <fullName evidence="3">IS110 family transposase</fullName>
    </submittedName>
</protein>
<evidence type="ECO:0000313" key="3">
    <source>
        <dbReference type="EMBL" id="MEX5718478.1"/>
    </source>
</evidence>
<sequence>MDVLVERCAGLDVHRDTVVATVRVPARGRRGREQATRTFATTTAGICALGDWLAEHRISRAGMESTGVYWKPVYYLLEDQLEVWLINAEHLHHVPGRKTDVADSAWIAQMIEHGLVRPSFVPPPPIRELRDLTRHRRTLVEERTRVIQRLEKVMQDAGIKLTSVASGLLTKSGRAMLEALVAGESDPTVLAELARGRLRAKILALQQALAGRFRTGHHGLLAAQMLAHIDFLDAAIADLDALLATAAEPFRPILQRLTTIPGVSERTAVMLLADCGADMSVFPTAAHLASWAGICPGNNSSGGRPRSGRTRHGSVALRTALTEAAHAAARTKGTYLAAHHAHIRSRRGVAKAIGATRHDLLIAYWHVVHDGVDYADLGPDWAHRRRSPEHRIRKLVHELEKLGQTVTLGPAA</sequence>
<keyword evidence="4" id="KW-1185">Reference proteome</keyword>
<dbReference type="PANTHER" id="PTHR33055:SF15">
    <property type="entry name" value="TRANSPOSASE-RELATED"/>
    <property type="match status" value="1"/>
</dbReference>
<dbReference type="Proteomes" id="UP001560045">
    <property type="component" value="Unassembled WGS sequence"/>
</dbReference>
<gene>
    <name evidence="3" type="ORF">ABQ292_08900</name>
</gene>
<feature type="domain" description="Transposase IS116/IS110/IS902 C-terminal" evidence="2">
    <location>
        <begin position="255"/>
        <end position="336"/>
    </location>
</feature>
<dbReference type="InterPro" id="IPR002525">
    <property type="entry name" value="Transp_IS110-like_N"/>
</dbReference>
<dbReference type="NCBIfam" id="NF033542">
    <property type="entry name" value="transpos_IS110"/>
    <property type="match status" value="1"/>
</dbReference>
<evidence type="ECO:0000313" key="4">
    <source>
        <dbReference type="Proteomes" id="UP001560045"/>
    </source>
</evidence>
<dbReference type="EMBL" id="JBFNXQ010000021">
    <property type="protein sequence ID" value="MEX5718478.1"/>
    <property type="molecule type" value="Genomic_DNA"/>
</dbReference>
<comment type="caution">
    <text evidence="3">The sequence shown here is derived from an EMBL/GenBank/DDBJ whole genome shotgun (WGS) entry which is preliminary data.</text>
</comment>
<reference evidence="3 4" key="1">
    <citation type="submission" date="2024-06" db="EMBL/GenBank/DDBJ databases">
        <title>Draft genome sequence of Geodermatophilus badlandi, a novel member of the Geodermatophilaceae isolated from badland sedimentary rocks in the Red desert, Wyoming, USA.</title>
        <authorList>
            <person name="Ben Tekaya S."/>
            <person name="Nouioui I."/>
            <person name="Flores G.M."/>
            <person name="Shaal M.N."/>
            <person name="Bredoire F."/>
            <person name="Basile F."/>
            <person name="Van Diepen L."/>
            <person name="Ward N.L."/>
        </authorList>
    </citation>
    <scope>NUCLEOTIDE SEQUENCE [LARGE SCALE GENOMIC DNA]</scope>
    <source>
        <strain evidence="3 4">WL48A</strain>
    </source>
</reference>
<dbReference type="PANTHER" id="PTHR33055">
    <property type="entry name" value="TRANSPOSASE FOR INSERTION SEQUENCE ELEMENT IS1111A"/>
    <property type="match status" value="1"/>
</dbReference>
<organism evidence="3 4">
    <name type="scientific">Geodermatophilus maliterrae</name>
    <dbReference type="NCBI Taxonomy" id="3162531"/>
    <lineage>
        <taxon>Bacteria</taxon>
        <taxon>Bacillati</taxon>
        <taxon>Actinomycetota</taxon>
        <taxon>Actinomycetes</taxon>
        <taxon>Geodermatophilales</taxon>
        <taxon>Geodermatophilaceae</taxon>
        <taxon>Geodermatophilus</taxon>
    </lineage>
</organism>
<dbReference type="InterPro" id="IPR047650">
    <property type="entry name" value="Transpos_IS110"/>
</dbReference>